<name>A0A1I8FQF6_9PLAT</name>
<feature type="compositionally biased region" description="Low complexity" evidence="1">
    <location>
        <begin position="300"/>
        <end position="311"/>
    </location>
</feature>
<reference evidence="3" key="1">
    <citation type="submission" date="2016-11" db="UniProtKB">
        <authorList>
            <consortium name="WormBaseParasite"/>
        </authorList>
    </citation>
    <scope>IDENTIFICATION</scope>
</reference>
<evidence type="ECO:0000313" key="3">
    <source>
        <dbReference type="WBParaSite" id="maker-unitig_44371-snap-gene-0.2-mRNA-1"/>
    </source>
</evidence>
<feature type="compositionally biased region" description="Pro residues" evidence="1">
    <location>
        <begin position="162"/>
        <end position="173"/>
    </location>
</feature>
<protein>
    <submittedName>
        <fullName evidence="3">RWD domain-containing protein</fullName>
    </submittedName>
</protein>
<feature type="region of interest" description="Disordered" evidence="1">
    <location>
        <begin position="300"/>
        <end position="325"/>
    </location>
</feature>
<proteinExistence type="predicted"/>
<evidence type="ECO:0000256" key="1">
    <source>
        <dbReference type="SAM" id="MobiDB-lite"/>
    </source>
</evidence>
<dbReference type="WBParaSite" id="maker-unitig_44371-snap-gene-0.2-mRNA-1">
    <property type="protein sequence ID" value="maker-unitig_44371-snap-gene-0.2-mRNA-1"/>
    <property type="gene ID" value="maker-unitig_44371-snap-gene-0.2"/>
</dbReference>
<accession>A0A1I8FQF6</accession>
<sequence length="339" mass="35884">MKLSDEAEQELAQVESVLKPLPKCETGGAAGHHAQISGELLRQEDADPALPTYAEGYPASRLKLTDGLAQLAEGRGHEKATGAAGRPARLPCVHNWLRDNPLCSAAEEIAEIKSRLLDKQEGDRLKLLQAESRLTAAKAGYRLSLQLTLPNDYPESRAEAVRPPPLRHLPPPSASSRRATPWQGQEALRQQARPGSPRPACCPLARLSASRLPAAQLRPTTAAAPSADQAAAFGDCGRGDGDGVFGRGPPPTSSWSSWLRPFVSRPALSEGEAAYMFATSHDVQAGVPDGKPCGMLAAGSRSVTSASRTSAKVLESAGPPKQAKERELAEVADFFNLSG</sequence>
<organism evidence="2 3">
    <name type="scientific">Macrostomum lignano</name>
    <dbReference type="NCBI Taxonomy" id="282301"/>
    <lineage>
        <taxon>Eukaryota</taxon>
        <taxon>Metazoa</taxon>
        <taxon>Spiralia</taxon>
        <taxon>Lophotrochozoa</taxon>
        <taxon>Platyhelminthes</taxon>
        <taxon>Rhabditophora</taxon>
        <taxon>Macrostomorpha</taxon>
        <taxon>Macrostomida</taxon>
        <taxon>Macrostomidae</taxon>
        <taxon>Macrostomum</taxon>
    </lineage>
</organism>
<feature type="region of interest" description="Disordered" evidence="1">
    <location>
        <begin position="154"/>
        <end position="199"/>
    </location>
</feature>
<dbReference type="AlphaFoldDB" id="A0A1I8FQF6"/>
<evidence type="ECO:0000313" key="2">
    <source>
        <dbReference type="Proteomes" id="UP000095280"/>
    </source>
</evidence>
<keyword evidence="2" id="KW-1185">Reference proteome</keyword>
<dbReference type="Proteomes" id="UP000095280">
    <property type="component" value="Unplaced"/>
</dbReference>